<feature type="compositionally biased region" description="Basic and acidic residues" evidence="1">
    <location>
        <begin position="179"/>
        <end position="189"/>
    </location>
</feature>
<dbReference type="Proteomes" id="UP001501759">
    <property type="component" value="Unassembled WGS sequence"/>
</dbReference>
<keyword evidence="2" id="KW-0812">Transmembrane</keyword>
<reference evidence="5" key="1">
    <citation type="journal article" date="2019" name="Int. J. Syst. Evol. Microbiol.">
        <title>The Global Catalogue of Microorganisms (GCM) 10K type strain sequencing project: providing services to taxonomists for standard genome sequencing and annotation.</title>
        <authorList>
            <consortium name="The Broad Institute Genomics Platform"/>
            <consortium name="The Broad Institute Genome Sequencing Center for Infectious Disease"/>
            <person name="Wu L."/>
            <person name="Ma J."/>
        </authorList>
    </citation>
    <scope>NUCLEOTIDE SEQUENCE [LARGE SCALE GENOMIC DNA]</scope>
    <source>
        <strain evidence="5">JCM 18409</strain>
    </source>
</reference>
<feature type="compositionally biased region" description="Low complexity" evidence="1">
    <location>
        <begin position="204"/>
        <end position="217"/>
    </location>
</feature>
<accession>A0ABP9IGV1</accession>
<feature type="chain" id="PRO_5047084577" evidence="3">
    <location>
        <begin position="31"/>
        <end position="278"/>
    </location>
</feature>
<sequence length="278" mass="27478">MRSKRITLCAGAAVVAAFAPTAWLAPLAFAADPGTGVLLTPAAPAPGTDVRLRATGCSGRTGTATSSAFVSDARLTAAGGGVLTGDTRVTSGLAPGTYAVEVDCDGRDGKVTGVAQIVPRSSATQGAVPDLLPNDIVQHLLPQDIGPTIRVPQGILPTGIVPTGIVPTGIIPTALLPQDRPDAEPGRDSDPDEDSGTDHGSGFASAPADVPASPVAPVHAGGGGTVLLATPDARAAGPGTRQAVIGLVLAGVAAVAVAILPRVRGSARTVTRRGDDRD</sequence>
<proteinExistence type="predicted"/>
<evidence type="ECO:0000256" key="2">
    <source>
        <dbReference type="SAM" id="Phobius"/>
    </source>
</evidence>
<evidence type="ECO:0000256" key="1">
    <source>
        <dbReference type="SAM" id="MobiDB-lite"/>
    </source>
</evidence>
<comment type="caution">
    <text evidence="4">The sequence shown here is derived from an EMBL/GenBank/DDBJ whole genome shotgun (WGS) entry which is preliminary data.</text>
</comment>
<keyword evidence="3" id="KW-0732">Signal</keyword>
<dbReference type="EMBL" id="BAABKB010000002">
    <property type="protein sequence ID" value="GAA4997016.1"/>
    <property type="molecule type" value="Genomic_DNA"/>
</dbReference>
<feature type="signal peptide" evidence="3">
    <location>
        <begin position="1"/>
        <end position="30"/>
    </location>
</feature>
<keyword evidence="2" id="KW-1133">Transmembrane helix</keyword>
<keyword evidence="5" id="KW-1185">Reference proteome</keyword>
<feature type="region of interest" description="Disordered" evidence="1">
    <location>
        <begin position="173"/>
        <end position="217"/>
    </location>
</feature>
<keyword evidence="2" id="KW-0472">Membrane</keyword>
<evidence type="ECO:0000313" key="4">
    <source>
        <dbReference type="EMBL" id="GAA4997016.1"/>
    </source>
</evidence>
<gene>
    <name evidence="4" type="ORF">GCM10023335_07340</name>
</gene>
<organism evidence="4 5">
    <name type="scientific">Streptomyces siamensis</name>
    <dbReference type="NCBI Taxonomy" id="1274986"/>
    <lineage>
        <taxon>Bacteria</taxon>
        <taxon>Bacillati</taxon>
        <taxon>Actinomycetota</taxon>
        <taxon>Actinomycetes</taxon>
        <taxon>Kitasatosporales</taxon>
        <taxon>Streptomycetaceae</taxon>
        <taxon>Streptomyces</taxon>
    </lineage>
</organism>
<evidence type="ECO:0000313" key="5">
    <source>
        <dbReference type="Proteomes" id="UP001501759"/>
    </source>
</evidence>
<protein>
    <submittedName>
        <fullName evidence="4">Uncharacterized protein</fullName>
    </submittedName>
</protein>
<dbReference type="RefSeq" id="WP_345641024.1">
    <property type="nucleotide sequence ID" value="NZ_BAABKB010000002.1"/>
</dbReference>
<name>A0ABP9IGV1_9ACTN</name>
<feature type="transmembrane region" description="Helical" evidence="2">
    <location>
        <begin position="243"/>
        <end position="263"/>
    </location>
</feature>
<evidence type="ECO:0000256" key="3">
    <source>
        <dbReference type="SAM" id="SignalP"/>
    </source>
</evidence>